<evidence type="ECO:0000313" key="1">
    <source>
        <dbReference type="EnsemblMetazoa" id="CJA43182.1"/>
    </source>
</evidence>
<reference evidence="1" key="2">
    <citation type="submission" date="2022-06" db="UniProtKB">
        <authorList>
            <consortium name="EnsemblMetazoa"/>
        </authorList>
    </citation>
    <scope>IDENTIFICATION</scope>
    <source>
        <strain evidence="1">DF5081</strain>
    </source>
</reference>
<proteinExistence type="predicted"/>
<evidence type="ECO:0000313" key="2">
    <source>
        <dbReference type="Proteomes" id="UP000005237"/>
    </source>
</evidence>
<reference evidence="2" key="1">
    <citation type="submission" date="2010-08" db="EMBL/GenBank/DDBJ databases">
        <authorList>
            <consortium name="Caenorhabditis japonica Sequencing Consortium"/>
            <person name="Wilson R.K."/>
        </authorList>
    </citation>
    <scope>NUCLEOTIDE SEQUENCE [LARGE SCALE GENOMIC DNA]</scope>
    <source>
        <strain evidence="2">DF5081</strain>
    </source>
</reference>
<name>A0A8R1ITD0_CAEJA</name>
<dbReference type="EnsemblMetazoa" id="CJA43182.1">
    <property type="protein sequence ID" value="CJA43182.1"/>
    <property type="gene ID" value="WBGene00219030"/>
</dbReference>
<dbReference type="Proteomes" id="UP000005237">
    <property type="component" value="Unassembled WGS sequence"/>
</dbReference>
<keyword evidence="2" id="KW-1185">Reference proteome</keyword>
<protein>
    <submittedName>
        <fullName evidence="1">Uncharacterized protein</fullName>
    </submittedName>
</protein>
<organism evidence="1 2">
    <name type="scientific">Caenorhabditis japonica</name>
    <dbReference type="NCBI Taxonomy" id="281687"/>
    <lineage>
        <taxon>Eukaryota</taxon>
        <taxon>Metazoa</taxon>
        <taxon>Ecdysozoa</taxon>
        <taxon>Nematoda</taxon>
        <taxon>Chromadorea</taxon>
        <taxon>Rhabditida</taxon>
        <taxon>Rhabditina</taxon>
        <taxon>Rhabditomorpha</taxon>
        <taxon>Rhabditoidea</taxon>
        <taxon>Rhabditidae</taxon>
        <taxon>Peloderinae</taxon>
        <taxon>Caenorhabditis</taxon>
    </lineage>
</organism>
<accession>A0A8R1ITD0</accession>
<sequence length="55" mass="6211">MKPCGDSANNYMTVCEICCSDDSVNVDEFVEQNRPVEHDCYRGRETTDDGPTAEY</sequence>